<accession>A0A2G9YTE6</accession>
<sequence>MGGINTKIKNSWKAYINGQQSTISNQQYGEVVASYFDGEIKGGEHKNIFLEKATLKTWERNQLPKIEFGPQRLFYVGLGVSLATFLACVGYLGYSFARKKIVAKNE</sequence>
<keyword evidence="1" id="KW-1133">Transmembrane helix</keyword>
<keyword evidence="1" id="KW-0812">Transmembrane</keyword>
<evidence type="ECO:0000313" key="3">
    <source>
        <dbReference type="Proteomes" id="UP000231567"/>
    </source>
</evidence>
<keyword evidence="1" id="KW-0472">Membrane</keyword>
<comment type="caution">
    <text evidence="2">The sequence shown here is derived from an EMBL/GenBank/DDBJ whole genome shotgun (WGS) entry which is preliminary data.</text>
</comment>
<name>A0A2G9YTE6_9BACT</name>
<proteinExistence type="predicted"/>
<dbReference type="Proteomes" id="UP000231567">
    <property type="component" value="Unassembled WGS sequence"/>
</dbReference>
<protein>
    <submittedName>
        <fullName evidence="2">Uncharacterized protein</fullName>
    </submittedName>
</protein>
<feature type="transmembrane region" description="Helical" evidence="1">
    <location>
        <begin position="73"/>
        <end position="94"/>
    </location>
</feature>
<gene>
    <name evidence="2" type="ORF">COX39_01110</name>
</gene>
<evidence type="ECO:0000256" key="1">
    <source>
        <dbReference type="SAM" id="Phobius"/>
    </source>
</evidence>
<reference evidence="2 3" key="1">
    <citation type="submission" date="2017-09" db="EMBL/GenBank/DDBJ databases">
        <title>Depth-based differentiation of microbial function through sediment-hosted aquifers and enrichment of novel symbionts in the deep terrestrial subsurface.</title>
        <authorList>
            <person name="Probst A.J."/>
            <person name="Ladd B."/>
            <person name="Jarett J.K."/>
            <person name="Geller-Mcgrath D.E."/>
            <person name="Sieber C.M."/>
            <person name="Emerson J.B."/>
            <person name="Anantharaman K."/>
            <person name="Thomas B.C."/>
            <person name="Malmstrom R."/>
            <person name="Stieglmeier M."/>
            <person name="Klingl A."/>
            <person name="Woyke T."/>
            <person name="Ryan C.M."/>
            <person name="Banfield J.F."/>
        </authorList>
    </citation>
    <scope>NUCLEOTIDE SEQUENCE [LARGE SCALE GENOMIC DNA]</scope>
    <source>
        <strain evidence="2">CG23_combo_of_CG06-09_8_20_14_all_40_13</strain>
    </source>
</reference>
<evidence type="ECO:0000313" key="2">
    <source>
        <dbReference type="EMBL" id="PIP21791.1"/>
    </source>
</evidence>
<dbReference type="EMBL" id="PCRM01000017">
    <property type="protein sequence ID" value="PIP21791.1"/>
    <property type="molecule type" value="Genomic_DNA"/>
</dbReference>
<organism evidence="2 3">
    <name type="scientific">Candidatus Nealsonbacteria bacterium CG23_combo_of_CG06-09_8_20_14_all_40_13</name>
    <dbReference type="NCBI Taxonomy" id="1974724"/>
    <lineage>
        <taxon>Bacteria</taxon>
        <taxon>Candidatus Nealsoniibacteriota</taxon>
    </lineage>
</organism>
<dbReference type="AlphaFoldDB" id="A0A2G9YTE6"/>